<name>A0ABR6YW46_9FIRM</name>
<feature type="domain" description="AraC effector-binding" evidence="1">
    <location>
        <begin position="1"/>
        <end position="151"/>
    </location>
</feature>
<dbReference type="InterPro" id="IPR029442">
    <property type="entry name" value="GyrI-like"/>
</dbReference>
<dbReference type="Gene3D" id="3.20.80.10">
    <property type="entry name" value="Regulatory factor, effector binding domain"/>
    <property type="match status" value="1"/>
</dbReference>
<evidence type="ECO:0000259" key="1">
    <source>
        <dbReference type="SMART" id="SM00871"/>
    </source>
</evidence>
<accession>A0ABR6YW46</accession>
<protein>
    <submittedName>
        <fullName evidence="2">DNA gyrase inhibitor</fullName>
    </submittedName>
</protein>
<proteinExistence type="predicted"/>
<dbReference type="InterPro" id="IPR010499">
    <property type="entry name" value="AraC_E-bd"/>
</dbReference>
<dbReference type="SUPFAM" id="SSF55136">
    <property type="entry name" value="Probable bacterial effector-binding domain"/>
    <property type="match status" value="1"/>
</dbReference>
<evidence type="ECO:0000313" key="2">
    <source>
        <dbReference type="EMBL" id="MBC3899346.1"/>
    </source>
</evidence>
<dbReference type="PANTHER" id="PTHR40055:SF1">
    <property type="entry name" value="TRANSCRIPTIONAL REGULATOR YGIV-RELATED"/>
    <property type="match status" value="1"/>
</dbReference>
<dbReference type="EMBL" id="WJBE01000005">
    <property type="protein sequence ID" value="MBC3899346.1"/>
    <property type="molecule type" value="Genomic_DNA"/>
</dbReference>
<sequence length="151" mass="17093">MKMQIEMLPESEMVYIRRVGPYGLANIQTMEKLKTWATAKGLLNDASIMLGIPWDNPATTKPGDCRYDVGLIIRAEQQISDNTVQMGRIGPGEYAVFEIDHTAEALAQAWSELFLELGKQGYQLDDTRPIMERYAARMIKNHRCEICVPIS</sequence>
<dbReference type="PANTHER" id="PTHR40055">
    <property type="entry name" value="TRANSCRIPTIONAL REGULATOR YGIV-RELATED"/>
    <property type="match status" value="1"/>
</dbReference>
<dbReference type="InterPro" id="IPR050908">
    <property type="entry name" value="SmbC-like"/>
</dbReference>
<keyword evidence="3" id="KW-1185">Reference proteome</keyword>
<gene>
    <name evidence="2" type="ORF">GH811_06935</name>
</gene>
<dbReference type="SMART" id="SM00871">
    <property type="entry name" value="AraC_E_bind"/>
    <property type="match status" value="1"/>
</dbReference>
<dbReference type="Pfam" id="PF06445">
    <property type="entry name" value="GyrI-like"/>
    <property type="match status" value="1"/>
</dbReference>
<dbReference type="RefSeq" id="WP_186893848.1">
    <property type="nucleotide sequence ID" value="NZ_WJBE01000005.1"/>
</dbReference>
<evidence type="ECO:0000313" key="3">
    <source>
        <dbReference type="Proteomes" id="UP000622405"/>
    </source>
</evidence>
<organism evidence="2 3">
    <name type="scientific">Acetobacterium malicum</name>
    <dbReference type="NCBI Taxonomy" id="52692"/>
    <lineage>
        <taxon>Bacteria</taxon>
        <taxon>Bacillati</taxon>
        <taxon>Bacillota</taxon>
        <taxon>Clostridia</taxon>
        <taxon>Eubacteriales</taxon>
        <taxon>Eubacteriaceae</taxon>
        <taxon>Acetobacterium</taxon>
    </lineage>
</organism>
<comment type="caution">
    <text evidence="2">The sequence shown here is derived from an EMBL/GenBank/DDBJ whole genome shotgun (WGS) entry which is preliminary data.</text>
</comment>
<reference evidence="2 3" key="1">
    <citation type="journal article" date="2020" name="mSystems">
        <title>Defining Genomic and Predicted Metabolic Features of the Acetobacterium Genus.</title>
        <authorList>
            <person name="Ross D.E."/>
            <person name="Marshall C.W."/>
            <person name="Gulliver D."/>
            <person name="May H.D."/>
            <person name="Norman R.S."/>
        </authorList>
    </citation>
    <scope>NUCLEOTIDE SEQUENCE [LARGE SCALE GENOMIC DNA]</scope>
    <source>
        <strain evidence="2 3">DSM 4132</strain>
    </source>
</reference>
<dbReference type="InterPro" id="IPR011256">
    <property type="entry name" value="Reg_factor_effector_dom_sf"/>
</dbReference>
<dbReference type="Proteomes" id="UP000622405">
    <property type="component" value="Unassembled WGS sequence"/>
</dbReference>